<evidence type="ECO:0000256" key="2">
    <source>
        <dbReference type="ARBA" id="ARBA00001946"/>
    </source>
</evidence>
<evidence type="ECO:0000256" key="4">
    <source>
        <dbReference type="ARBA" id="ARBA00008593"/>
    </source>
</evidence>
<dbReference type="InterPro" id="IPR054708">
    <property type="entry name" value="MTPAP-like_central"/>
</dbReference>
<dbReference type="GO" id="GO:0010628">
    <property type="term" value="P:positive regulation of gene expression"/>
    <property type="evidence" value="ECO:0007669"/>
    <property type="project" value="UniProtKB-ARBA"/>
</dbReference>
<organism evidence="14 15">
    <name type="scientific">Cephalotus follicularis</name>
    <name type="common">Albany pitcher plant</name>
    <dbReference type="NCBI Taxonomy" id="3775"/>
    <lineage>
        <taxon>Eukaryota</taxon>
        <taxon>Viridiplantae</taxon>
        <taxon>Streptophyta</taxon>
        <taxon>Embryophyta</taxon>
        <taxon>Tracheophyta</taxon>
        <taxon>Spermatophyta</taxon>
        <taxon>Magnoliopsida</taxon>
        <taxon>eudicotyledons</taxon>
        <taxon>Gunneridae</taxon>
        <taxon>Pentapetalae</taxon>
        <taxon>rosids</taxon>
        <taxon>fabids</taxon>
        <taxon>Oxalidales</taxon>
        <taxon>Cephalotaceae</taxon>
        <taxon>Cephalotus</taxon>
    </lineage>
</organism>
<evidence type="ECO:0000256" key="7">
    <source>
        <dbReference type="ARBA" id="ARBA00022679"/>
    </source>
</evidence>
<dbReference type="GO" id="GO:0050265">
    <property type="term" value="F:RNA uridylyltransferase activity"/>
    <property type="evidence" value="ECO:0007669"/>
    <property type="project" value="UniProtKB-EC"/>
</dbReference>
<protein>
    <recommendedName>
        <fullName evidence="5">RNA uridylyltransferase</fullName>
        <ecNumber evidence="5">2.7.7.52</ecNumber>
    </recommendedName>
</protein>
<dbReference type="OrthoDB" id="407432at2759"/>
<dbReference type="SUPFAM" id="SSF81631">
    <property type="entry name" value="PAP/OAS1 substrate-binding domain"/>
    <property type="match status" value="1"/>
</dbReference>
<dbReference type="InterPro" id="IPR002058">
    <property type="entry name" value="PAP_assoc"/>
</dbReference>
<comment type="similarity">
    <text evidence="4">Belongs to the DNA polymerase type-B-like family.</text>
</comment>
<evidence type="ECO:0000259" key="12">
    <source>
        <dbReference type="Pfam" id="PF03828"/>
    </source>
</evidence>
<evidence type="ECO:0000256" key="9">
    <source>
        <dbReference type="ARBA" id="ARBA00022842"/>
    </source>
</evidence>
<dbReference type="Pfam" id="PF22600">
    <property type="entry name" value="MTPAP-like_central"/>
    <property type="match status" value="1"/>
</dbReference>
<dbReference type="InParanoid" id="A0A1Q3C8T4"/>
<dbReference type="PANTHER" id="PTHR12271:SF40">
    <property type="entry name" value="POLY(A) RNA POLYMERASE GLD2"/>
    <property type="match status" value="1"/>
</dbReference>
<feature type="domain" description="PAP-associated" evidence="12">
    <location>
        <begin position="576"/>
        <end position="634"/>
    </location>
</feature>
<dbReference type="SUPFAM" id="SSF81301">
    <property type="entry name" value="Nucleotidyltransferase"/>
    <property type="match status" value="1"/>
</dbReference>
<dbReference type="PANTHER" id="PTHR12271">
    <property type="entry name" value="POLY A POLYMERASE CID PAP -RELATED"/>
    <property type="match status" value="1"/>
</dbReference>
<dbReference type="GO" id="GO:0031123">
    <property type="term" value="P:RNA 3'-end processing"/>
    <property type="evidence" value="ECO:0007669"/>
    <property type="project" value="TreeGrafter"/>
</dbReference>
<feature type="compositionally biased region" description="Polar residues" evidence="11">
    <location>
        <begin position="265"/>
        <end position="274"/>
    </location>
</feature>
<accession>A0A1Q3C8T4</accession>
<dbReference type="AlphaFoldDB" id="A0A1Q3C8T4"/>
<keyword evidence="8" id="KW-0479">Metal-binding</keyword>
<dbReference type="FunCoup" id="A0A1Q3C8T4">
    <property type="interactions" value="948"/>
</dbReference>
<sequence>MNTGGEADAPTPASGGEFLLSLLQKHHHQTPPSPTTSQQKQQRQPLSHDPAVAAVGPTVQFPRFPYASNGHNLPPPWAHNNGNSNSNNNNNHHSSRPPPPHFLGLPQKHWAFHGNIQASVVSDDSQKLGFPGDNNRPNSNYSIRNPVQPENKILFGSLSEVDGNRNRQLPNSNNGISDSYSEEQRRVGKEHYNGNYRSVPSTETRRPPPPGFSSNPRGGGGGNWDFGDRRMRSRGFNHNADKQKGVYSDMGNQDDQVRRFGGLSGQPTGSKLCSDSTLDIEESLANSSIDDDAANGDDFGQHLVDSLLLEDDKKDKKHIRHKEARSDDRGKQLLSRRIRNLKRQMPCRVDIDRLNTPFIAIYESLIPPEEEKAKQKQLLTLLQRLVTKEWPEGRLFLYGSCANSFGVSRSDIDVCLAIGDANINKSDVLLKLADILQSDNLQDVQALARARVPIVKLMDPVTGISCDICINNVLAVVNTKLLRDYAQIDERLRQLAYIVKHWAKSRGVNETYRGTLSSYAYVIMCIYFLQQRRPAILPCLQEMEITYSVTVDNIECKFYDQVEKLRKFGSRNKETIAQLVWGFFNYWAYRHDYANDVISIRTGSVISKREKDWTRRIGNDRHLICIEDPFEISHDLGRVVDKYSIKVLREEFERAAHIMQDSPHPCESLFEPYIPPLVPNDLHVLST</sequence>
<feature type="compositionally biased region" description="Polar residues" evidence="11">
    <location>
        <begin position="166"/>
        <end position="179"/>
    </location>
</feature>
<dbReference type="GO" id="GO:0000956">
    <property type="term" value="P:nuclear-transcribed mRNA catabolic process"/>
    <property type="evidence" value="ECO:0007669"/>
    <property type="project" value="UniProtKB-ARBA"/>
</dbReference>
<dbReference type="EMBL" id="BDDD01001515">
    <property type="protein sequence ID" value="GAV76666.1"/>
    <property type="molecule type" value="Genomic_DNA"/>
</dbReference>
<comment type="subcellular location">
    <subcellularLocation>
        <location evidence="3">Cytoplasm</location>
    </subcellularLocation>
</comment>
<evidence type="ECO:0000256" key="10">
    <source>
        <dbReference type="ARBA" id="ARBA00049105"/>
    </source>
</evidence>
<feature type="compositionally biased region" description="Low complexity" evidence="11">
    <location>
        <begin position="79"/>
        <end position="92"/>
    </location>
</feature>
<evidence type="ECO:0000256" key="3">
    <source>
        <dbReference type="ARBA" id="ARBA00004496"/>
    </source>
</evidence>
<feature type="compositionally biased region" description="Basic and acidic residues" evidence="11">
    <location>
        <begin position="182"/>
        <end position="192"/>
    </location>
</feature>
<dbReference type="EC" id="2.7.7.52" evidence="5"/>
<dbReference type="GO" id="GO:0005737">
    <property type="term" value="C:cytoplasm"/>
    <property type="evidence" value="ECO:0007669"/>
    <property type="project" value="UniProtKB-SubCell"/>
</dbReference>
<comment type="caution">
    <text evidence="14">The sequence shown here is derived from an EMBL/GenBank/DDBJ whole genome shotgun (WGS) entry which is preliminary data.</text>
</comment>
<dbReference type="GO" id="GO:0061157">
    <property type="term" value="P:mRNA destabilization"/>
    <property type="evidence" value="ECO:0007669"/>
    <property type="project" value="UniProtKB-ARBA"/>
</dbReference>
<feature type="region of interest" description="Disordered" evidence="11">
    <location>
        <begin position="1"/>
        <end position="106"/>
    </location>
</feature>
<evidence type="ECO:0000256" key="6">
    <source>
        <dbReference type="ARBA" id="ARBA00022490"/>
    </source>
</evidence>
<dbReference type="GO" id="GO:0046872">
    <property type="term" value="F:metal ion binding"/>
    <property type="evidence" value="ECO:0007669"/>
    <property type="project" value="UniProtKB-KW"/>
</dbReference>
<dbReference type="STRING" id="3775.A0A1Q3C8T4"/>
<gene>
    <name evidence="14" type="ORF">CFOL_v3_20139</name>
</gene>
<evidence type="ECO:0000313" key="15">
    <source>
        <dbReference type="Proteomes" id="UP000187406"/>
    </source>
</evidence>
<dbReference type="FunFam" id="3.30.460.10:FF:000067">
    <property type="entry name" value="Terminal uridylyltransferase cid1"/>
    <property type="match status" value="1"/>
</dbReference>
<dbReference type="InterPro" id="IPR043519">
    <property type="entry name" value="NT_sf"/>
</dbReference>
<reference evidence="15" key="1">
    <citation type="submission" date="2016-04" db="EMBL/GenBank/DDBJ databases">
        <title>Cephalotus genome sequencing.</title>
        <authorList>
            <person name="Fukushima K."/>
            <person name="Hasebe M."/>
            <person name="Fang X."/>
        </authorList>
    </citation>
    <scope>NUCLEOTIDE SEQUENCE [LARGE SCALE GENOMIC DNA]</scope>
    <source>
        <strain evidence="15">cv. St1</strain>
    </source>
</reference>
<comment type="catalytic activity">
    <reaction evidence="10">
        <text>RNA(n) + UTP = RNA(n)-3'-uridine ribonucleotide + diphosphate</text>
        <dbReference type="Rhea" id="RHEA:14785"/>
        <dbReference type="Rhea" id="RHEA-COMP:14527"/>
        <dbReference type="Rhea" id="RHEA-COMP:17348"/>
        <dbReference type="ChEBI" id="CHEBI:33019"/>
        <dbReference type="ChEBI" id="CHEBI:46398"/>
        <dbReference type="ChEBI" id="CHEBI:140395"/>
        <dbReference type="ChEBI" id="CHEBI:173116"/>
        <dbReference type="EC" id="2.7.7.52"/>
    </reaction>
</comment>
<feature type="region of interest" description="Disordered" evidence="11">
    <location>
        <begin position="124"/>
        <end position="147"/>
    </location>
</feature>
<proteinExistence type="inferred from homology"/>
<evidence type="ECO:0000256" key="11">
    <source>
        <dbReference type="SAM" id="MobiDB-lite"/>
    </source>
</evidence>
<dbReference type="FunFam" id="1.10.1410.10:FF:000018">
    <property type="entry name" value="Terminal uridylyltransferase cid1"/>
    <property type="match status" value="1"/>
</dbReference>
<evidence type="ECO:0000256" key="5">
    <source>
        <dbReference type="ARBA" id="ARBA00012472"/>
    </source>
</evidence>
<comment type="cofactor">
    <cofactor evidence="2">
        <name>Mg(2+)</name>
        <dbReference type="ChEBI" id="CHEBI:18420"/>
    </cofactor>
</comment>
<dbReference type="Proteomes" id="UP000187406">
    <property type="component" value="Unassembled WGS sequence"/>
</dbReference>
<comment type="cofactor">
    <cofactor evidence="1">
        <name>Mn(2+)</name>
        <dbReference type="ChEBI" id="CHEBI:29035"/>
    </cofactor>
</comment>
<dbReference type="CDD" id="cd05402">
    <property type="entry name" value="NT_PAP_TUTase"/>
    <property type="match status" value="1"/>
</dbReference>
<dbReference type="Gene3D" id="3.30.460.10">
    <property type="entry name" value="Beta Polymerase, domain 2"/>
    <property type="match status" value="1"/>
</dbReference>
<evidence type="ECO:0000256" key="8">
    <source>
        <dbReference type="ARBA" id="ARBA00022723"/>
    </source>
</evidence>
<keyword evidence="9" id="KW-0460">Magnesium</keyword>
<keyword evidence="7" id="KW-0808">Transferase</keyword>
<keyword evidence="6" id="KW-0963">Cytoplasm</keyword>
<dbReference type="Gene3D" id="1.10.1410.10">
    <property type="match status" value="1"/>
</dbReference>
<name>A0A1Q3C8T4_CEPFO</name>
<evidence type="ECO:0000256" key="1">
    <source>
        <dbReference type="ARBA" id="ARBA00001936"/>
    </source>
</evidence>
<keyword evidence="15" id="KW-1185">Reference proteome</keyword>
<feature type="domain" description="Poly(A) RNA polymerase mitochondrial-like central palm" evidence="13">
    <location>
        <begin position="358"/>
        <end position="487"/>
    </location>
</feature>
<evidence type="ECO:0000313" key="14">
    <source>
        <dbReference type="EMBL" id="GAV76666.1"/>
    </source>
</evidence>
<dbReference type="Pfam" id="PF03828">
    <property type="entry name" value="PAP_assoc"/>
    <property type="match status" value="1"/>
</dbReference>
<feature type="compositionally biased region" description="Polar residues" evidence="11">
    <location>
        <begin position="135"/>
        <end position="145"/>
    </location>
</feature>
<feature type="region of interest" description="Disordered" evidence="11">
    <location>
        <begin position="161"/>
        <end position="274"/>
    </location>
</feature>
<evidence type="ECO:0000259" key="13">
    <source>
        <dbReference type="Pfam" id="PF22600"/>
    </source>
</evidence>